<dbReference type="Proteomes" id="UP000663836">
    <property type="component" value="Unassembled WGS sequence"/>
</dbReference>
<accession>A0A814Z4R6</accession>
<dbReference type="AlphaFoldDB" id="A0A814Z4R6"/>
<protein>
    <submittedName>
        <fullName evidence="1">Uncharacterized protein</fullName>
    </submittedName>
</protein>
<dbReference type="EMBL" id="CAJOBD010002592">
    <property type="protein sequence ID" value="CAF3893943.1"/>
    <property type="molecule type" value="Genomic_DNA"/>
</dbReference>
<name>A0A814Z4R6_9BILA</name>
<comment type="caution">
    <text evidence="1">The sequence shown here is derived from an EMBL/GenBank/DDBJ whole genome shotgun (WGS) entry which is preliminary data.</text>
</comment>
<organism evidence="1 3">
    <name type="scientific">Rotaria sordida</name>
    <dbReference type="NCBI Taxonomy" id="392033"/>
    <lineage>
        <taxon>Eukaryota</taxon>
        <taxon>Metazoa</taxon>
        <taxon>Spiralia</taxon>
        <taxon>Gnathifera</taxon>
        <taxon>Rotifera</taxon>
        <taxon>Eurotatoria</taxon>
        <taxon>Bdelloidea</taxon>
        <taxon>Philodinida</taxon>
        <taxon>Philodinidae</taxon>
        <taxon>Rotaria</taxon>
    </lineage>
</organism>
<evidence type="ECO:0000313" key="1">
    <source>
        <dbReference type="EMBL" id="CAF1239034.1"/>
    </source>
</evidence>
<evidence type="ECO:0000313" key="2">
    <source>
        <dbReference type="EMBL" id="CAF3893943.1"/>
    </source>
</evidence>
<dbReference type="Proteomes" id="UP000663864">
    <property type="component" value="Unassembled WGS sequence"/>
</dbReference>
<reference evidence="1" key="1">
    <citation type="submission" date="2021-02" db="EMBL/GenBank/DDBJ databases">
        <authorList>
            <person name="Nowell W R."/>
        </authorList>
    </citation>
    <scope>NUCLEOTIDE SEQUENCE</scope>
</reference>
<sequence length="148" mass="17204">MVITSCHSSLSIKSESVASLSDNEDDQATAADVDASMDYCDSRSLVLYKQRNIFRKNCNFNCEQSSSLKNQNEKFFEKENNHIYQHLSNIDMMMVRDTIPLLTSQKSRHFSICILPHFDSDMIKTTDNHSKILSHDRKYAFKKEILYH</sequence>
<dbReference type="EMBL" id="CAJNOT010001709">
    <property type="protein sequence ID" value="CAF1239034.1"/>
    <property type="molecule type" value="Genomic_DNA"/>
</dbReference>
<proteinExistence type="predicted"/>
<gene>
    <name evidence="2" type="ORF">JBS370_LOCUS20513</name>
    <name evidence="1" type="ORF">ZHD862_LOCUS24776</name>
</gene>
<evidence type="ECO:0000313" key="3">
    <source>
        <dbReference type="Proteomes" id="UP000663864"/>
    </source>
</evidence>